<dbReference type="PANTHER" id="PTHR31793">
    <property type="entry name" value="4-HYDROXYBENZOYL-COA THIOESTERASE FAMILY MEMBER"/>
    <property type="match status" value="1"/>
</dbReference>
<dbReference type="SUPFAM" id="SSF54637">
    <property type="entry name" value="Thioesterase/thiol ester dehydrase-isomerase"/>
    <property type="match status" value="1"/>
</dbReference>
<dbReference type="AlphaFoldDB" id="R4KEM7"/>
<sequence length="138" mass="16282">MFINDTILKVRYAETDKMGIVHNSRYYIWFEVARDEYIEKLDITYKELEDMGIMMPLVETHCKYLEGAKYGDEILIKTSVIEISGVKVVFNYDVFRNSDKKLLAKGGTTQAFVNSKEFKIVNIKKKYPEVWKLFEKLM</sequence>
<dbReference type="CDD" id="cd00586">
    <property type="entry name" value="4HBT"/>
    <property type="match status" value="1"/>
</dbReference>
<evidence type="ECO:0000313" key="3">
    <source>
        <dbReference type="EMBL" id="AGK98060.1"/>
    </source>
</evidence>
<dbReference type="InterPro" id="IPR029069">
    <property type="entry name" value="HotDog_dom_sf"/>
</dbReference>
<protein>
    <submittedName>
        <fullName evidence="3">Acyl-CoA thioester hydrolase, YbgC/YbaW family</fullName>
    </submittedName>
</protein>
<dbReference type="KEGG" id="cpas:Clopa_3254"/>
<keyword evidence="2 3" id="KW-0378">Hydrolase</keyword>
<reference evidence="3 4" key="1">
    <citation type="submission" date="2012-01" db="EMBL/GenBank/DDBJ databases">
        <title>Complete sequence of chromosome of Clostridium pasteurianum BC1.</title>
        <authorList>
            <consortium name="US DOE Joint Genome Institute"/>
            <person name="Lucas S."/>
            <person name="Han J."/>
            <person name="Lapidus A."/>
            <person name="Cheng J.-F."/>
            <person name="Goodwin L."/>
            <person name="Pitluck S."/>
            <person name="Peters L."/>
            <person name="Mikhailova N."/>
            <person name="Teshima H."/>
            <person name="Detter J.C."/>
            <person name="Han C."/>
            <person name="Tapia R."/>
            <person name="Land M."/>
            <person name="Hauser L."/>
            <person name="Kyrpides N."/>
            <person name="Ivanova N."/>
            <person name="Pagani I."/>
            <person name="Dunn J."/>
            <person name="Taghavi S."/>
            <person name="Francis A."/>
            <person name="van der Lelie D."/>
            <person name="Woyke T."/>
        </authorList>
    </citation>
    <scope>NUCLEOTIDE SEQUENCE [LARGE SCALE GENOMIC DNA]</scope>
    <source>
        <strain evidence="3 4">BC1</strain>
    </source>
</reference>
<accession>R4KEM7</accession>
<dbReference type="OrthoDB" id="9800856at2"/>
<comment type="similarity">
    <text evidence="1">Belongs to the 4-hydroxybenzoyl-CoA thioesterase family.</text>
</comment>
<dbReference type="InterPro" id="IPR006684">
    <property type="entry name" value="YbgC/YbaW"/>
</dbReference>
<organism evidence="3 4">
    <name type="scientific">Clostridium pasteurianum BC1</name>
    <dbReference type="NCBI Taxonomy" id="86416"/>
    <lineage>
        <taxon>Bacteria</taxon>
        <taxon>Bacillati</taxon>
        <taxon>Bacillota</taxon>
        <taxon>Clostridia</taxon>
        <taxon>Eubacteriales</taxon>
        <taxon>Clostridiaceae</taxon>
        <taxon>Clostridium</taxon>
    </lineage>
</organism>
<dbReference type="EMBL" id="CP003261">
    <property type="protein sequence ID" value="AGK98060.1"/>
    <property type="molecule type" value="Genomic_DNA"/>
</dbReference>
<dbReference type="PIRSF" id="PIRSF003230">
    <property type="entry name" value="YbgC"/>
    <property type="match status" value="1"/>
</dbReference>
<gene>
    <name evidence="3" type="ORF">Clopa_3254</name>
</gene>
<dbReference type="PANTHER" id="PTHR31793:SF27">
    <property type="entry name" value="NOVEL THIOESTERASE SUPERFAMILY DOMAIN AND SAPOSIN A-TYPE DOMAIN CONTAINING PROTEIN (0610012H03RIK)"/>
    <property type="match status" value="1"/>
</dbReference>
<evidence type="ECO:0000256" key="1">
    <source>
        <dbReference type="ARBA" id="ARBA00005953"/>
    </source>
</evidence>
<dbReference type="STRING" id="86416.Clopa_3254"/>
<dbReference type="HOGENOM" id="CLU_101141_3_3_9"/>
<keyword evidence="4" id="KW-1185">Reference proteome</keyword>
<dbReference type="InterPro" id="IPR050563">
    <property type="entry name" value="4-hydroxybenzoyl-CoA_TE"/>
</dbReference>
<dbReference type="RefSeq" id="WP_015616346.1">
    <property type="nucleotide sequence ID" value="NC_021182.1"/>
</dbReference>
<dbReference type="Proteomes" id="UP000013523">
    <property type="component" value="Chromosome"/>
</dbReference>
<dbReference type="GO" id="GO:0047617">
    <property type="term" value="F:fatty acyl-CoA hydrolase activity"/>
    <property type="evidence" value="ECO:0007669"/>
    <property type="project" value="TreeGrafter"/>
</dbReference>
<dbReference type="eggNOG" id="COG0824">
    <property type="taxonomic scope" value="Bacteria"/>
</dbReference>
<dbReference type="NCBIfam" id="TIGR00051">
    <property type="entry name" value="YbgC/FadM family acyl-CoA thioesterase"/>
    <property type="match status" value="1"/>
</dbReference>
<evidence type="ECO:0000313" key="4">
    <source>
        <dbReference type="Proteomes" id="UP000013523"/>
    </source>
</evidence>
<name>R4KEM7_CLOPA</name>
<dbReference type="PATRIC" id="fig|86416.3.peg.3245"/>
<dbReference type="Gene3D" id="3.10.129.10">
    <property type="entry name" value="Hotdog Thioesterase"/>
    <property type="match status" value="1"/>
</dbReference>
<evidence type="ECO:0000256" key="2">
    <source>
        <dbReference type="ARBA" id="ARBA00022801"/>
    </source>
</evidence>
<proteinExistence type="inferred from homology"/>
<dbReference type="Pfam" id="PF13279">
    <property type="entry name" value="4HBT_2"/>
    <property type="match status" value="1"/>
</dbReference>